<feature type="transmembrane region" description="Helical" evidence="1">
    <location>
        <begin position="20"/>
        <end position="40"/>
    </location>
</feature>
<evidence type="ECO:0000313" key="2">
    <source>
        <dbReference type="EMBL" id="KAF2727703.1"/>
    </source>
</evidence>
<evidence type="ECO:0000313" key="3">
    <source>
        <dbReference type="Proteomes" id="UP000799444"/>
    </source>
</evidence>
<dbReference type="EMBL" id="ML996317">
    <property type="protein sequence ID" value="KAF2727703.1"/>
    <property type="molecule type" value="Genomic_DNA"/>
</dbReference>
<proteinExistence type="predicted"/>
<keyword evidence="3" id="KW-1185">Reference proteome</keyword>
<evidence type="ECO:0000256" key="1">
    <source>
        <dbReference type="SAM" id="Phobius"/>
    </source>
</evidence>
<dbReference type="AlphaFoldDB" id="A0A9P4QLK6"/>
<gene>
    <name evidence="2" type="ORF">EJ04DRAFT_132386</name>
</gene>
<keyword evidence="1" id="KW-0472">Membrane</keyword>
<protein>
    <submittedName>
        <fullName evidence="2">Uncharacterized protein</fullName>
    </submittedName>
</protein>
<organism evidence="2 3">
    <name type="scientific">Polyplosphaeria fusca</name>
    <dbReference type="NCBI Taxonomy" id="682080"/>
    <lineage>
        <taxon>Eukaryota</taxon>
        <taxon>Fungi</taxon>
        <taxon>Dikarya</taxon>
        <taxon>Ascomycota</taxon>
        <taxon>Pezizomycotina</taxon>
        <taxon>Dothideomycetes</taxon>
        <taxon>Pleosporomycetidae</taxon>
        <taxon>Pleosporales</taxon>
        <taxon>Tetraplosphaeriaceae</taxon>
        <taxon>Polyplosphaeria</taxon>
    </lineage>
</organism>
<reference evidence="2" key="1">
    <citation type="journal article" date="2020" name="Stud. Mycol.">
        <title>101 Dothideomycetes genomes: a test case for predicting lifestyles and emergence of pathogens.</title>
        <authorList>
            <person name="Haridas S."/>
            <person name="Albert R."/>
            <person name="Binder M."/>
            <person name="Bloem J."/>
            <person name="Labutti K."/>
            <person name="Salamov A."/>
            <person name="Andreopoulos B."/>
            <person name="Baker S."/>
            <person name="Barry K."/>
            <person name="Bills G."/>
            <person name="Bluhm B."/>
            <person name="Cannon C."/>
            <person name="Castanera R."/>
            <person name="Culley D."/>
            <person name="Daum C."/>
            <person name="Ezra D."/>
            <person name="Gonzalez J."/>
            <person name="Henrissat B."/>
            <person name="Kuo A."/>
            <person name="Liang C."/>
            <person name="Lipzen A."/>
            <person name="Lutzoni F."/>
            <person name="Magnuson J."/>
            <person name="Mondo S."/>
            <person name="Nolan M."/>
            <person name="Ohm R."/>
            <person name="Pangilinan J."/>
            <person name="Park H.-J."/>
            <person name="Ramirez L."/>
            <person name="Alfaro M."/>
            <person name="Sun H."/>
            <person name="Tritt A."/>
            <person name="Yoshinaga Y."/>
            <person name="Zwiers L.-H."/>
            <person name="Turgeon B."/>
            <person name="Goodwin S."/>
            <person name="Spatafora J."/>
            <person name="Crous P."/>
            <person name="Grigoriev I."/>
        </authorList>
    </citation>
    <scope>NUCLEOTIDE SEQUENCE</scope>
    <source>
        <strain evidence="2">CBS 125425</strain>
    </source>
</reference>
<keyword evidence="1" id="KW-1133">Transmembrane helix</keyword>
<dbReference type="Proteomes" id="UP000799444">
    <property type="component" value="Unassembled WGS sequence"/>
</dbReference>
<comment type="caution">
    <text evidence="2">The sequence shown here is derived from an EMBL/GenBank/DDBJ whole genome shotgun (WGS) entry which is preliminary data.</text>
</comment>
<name>A0A9P4QLK6_9PLEO</name>
<sequence length="64" mass="7358">MILYSTKTQNQPTPTPSISLNIILLIFVLAMFYYIMRIIFAIRRAQGPSMGGQLRSRNGVPRDW</sequence>
<accession>A0A9P4QLK6</accession>
<keyword evidence="1" id="KW-0812">Transmembrane</keyword>